<reference evidence="1 2" key="1">
    <citation type="submission" date="2019-10" db="EMBL/GenBank/DDBJ databases">
        <title>Streptomyces smaragdinus sp. nov. and Streptomyces fabii sp. nov., isolated from the gut of fungus growing-termite Macrotermes natalensis.</title>
        <authorList>
            <person name="Schwitalla J."/>
            <person name="Benndorf R."/>
            <person name="Martin K."/>
            <person name="De Beer W."/>
            <person name="Kaster A.-K."/>
            <person name="Vollmers J."/>
            <person name="Poulsen M."/>
            <person name="Beemelmanns C."/>
        </authorList>
    </citation>
    <scope>NUCLEOTIDE SEQUENCE [LARGE SCALE GENOMIC DNA]</scope>
    <source>
        <strain evidence="1 2">RB5</strain>
    </source>
</reference>
<protein>
    <submittedName>
        <fullName evidence="1">Uncharacterized protein</fullName>
    </submittedName>
</protein>
<accession>A0A7K0CI44</accession>
<evidence type="ECO:0000313" key="1">
    <source>
        <dbReference type="EMBL" id="MQY12394.1"/>
    </source>
</evidence>
<sequence>MEVLRWRTGDGPMAEWIERVQRLVFGPGTFELSGPAVWPDHPYGMGLGSGLDARGVAELLTADGVGRLYVSFSRGMTLTAPTADILAVTGRAADGRGSGHRATYTPDGPVKLAAPVRSPAELGAWLDQLAPLFPAPVEVPDRSTEPFPVPLATGLLSGPDTVTVCVDTLTSRESVVNPTTVVSVAADPSRIPVDAALGCHPAVLRTYPAATSRELAHALAGLAAAWGAPADDGAPPERASYRRGTTLRVLRIEHRRATLRLSRPGAPELHVTGDVSRPAAWTAPLFSPALHESRSTGSRRGLQRWLEGVGQAVYGGPAAWSVTGATDSPAMPLGAADLARWLKENCPGRRLSVGEFTPEGETELLSTRTRDGWATVTGRRRPDPGTPMA</sequence>
<dbReference type="AlphaFoldDB" id="A0A7K0CI44"/>
<dbReference type="Proteomes" id="UP000466345">
    <property type="component" value="Unassembled WGS sequence"/>
</dbReference>
<dbReference type="OrthoDB" id="4188203at2"/>
<gene>
    <name evidence="1" type="ORF">SRB5_25270</name>
</gene>
<name>A0A7K0CI44_9ACTN</name>
<organism evidence="1 2">
    <name type="scientific">Streptomyces smaragdinus</name>
    <dbReference type="NCBI Taxonomy" id="2585196"/>
    <lineage>
        <taxon>Bacteria</taxon>
        <taxon>Bacillati</taxon>
        <taxon>Actinomycetota</taxon>
        <taxon>Actinomycetes</taxon>
        <taxon>Kitasatosporales</taxon>
        <taxon>Streptomycetaceae</taxon>
        <taxon>Streptomyces</taxon>
    </lineage>
</organism>
<dbReference type="RefSeq" id="WP_153451916.1">
    <property type="nucleotide sequence ID" value="NZ_WEGJ01000006.1"/>
</dbReference>
<evidence type="ECO:0000313" key="2">
    <source>
        <dbReference type="Proteomes" id="UP000466345"/>
    </source>
</evidence>
<comment type="caution">
    <text evidence="1">The sequence shown here is derived from an EMBL/GenBank/DDBJ whole genome shotgun (WGS) entry which is preliminary data.</text>
</comment>
<dbReference type="EMBL" id="WEGJ01000006">
    <property type="protein sequence ID" value="MQY12394.1"/>
    <property type="molecule type" value="Genomic_DNA"/>
</dbReference>
<keyword evidence="2" id="KW-1185">Reference proteome</keyword>
<proteinExistence type="predicted"/>